<dbReference type="Pfam" id="PF01464">
    <property type="entry name" value="SLT"/>
    <property type="match status" value="1"/>
</dbReference>
<feature type="region of interest" description="Disordered" evidence="1">
    <location>
        <begin position="1"/>
        <end position="79"/>
    </location>
</feature>
<dbReference type="InterPro" id="IPR008258">
    <property type="entry name" value="Transglycosylase_SLT_dom_1"/>
</dbReference>
<accession>A0A558AGE2</accession>
<organism evidence="3 4">
    <name type="scientific">Amycolatopsis acidiphila</name>
    <dbReference type="NCBI Taxonomy" id="715473"/>
    <lineage>
        <taxon>Bacteria</taxon>
        <taxon>Bacillati</taxon>
        <taxon>Actinomycetota</taxon>
        <taxon>Actinomycetes</taxon>
        <taxon>Pseudonocardiales</taxon>
        <taxon>Pseudonocardiaceae</taxon>
        <taxon>Amycolatopsis</taxon>
    </lineage>
</organism>
<evidence type="ECO:0000259" key="2">
    <source>
        <dbReference type="Pfam" id="PF01464"/>
    </source>
</evidence>
<evidence type="ECO:0000313" key="4">
    <source>
        <dbReference type="Proteomes" id="UP000318578"/>
    </source>
</evidence>
<evidence type="ECO:0000313" key="3">
    <source>
        <dbReference type="EMBL" id="TVT23338.1"/>
    </source>
</evidence>
<feature type="domain" description="Transglycosylase SLT" evidence="2">
    <location>
        <begin position="106"/>
        <end position="184"/>
    </location>
</feature>
<dbReference type="EMBL" id="VJZA01000012">
    <property type="protein sequence ID" value="TVT23338.1"/>
    <property type="molecule type" value="Genomic_DNA"/>
</dbReference>
<protein>
    <recommendedName>
        <fullName evidence="2">Transglycosylase SLT domain-containing protein</fullName>
    </recommendedName>
</protein>
<evidence type="ECO:0000256" key="1">
    <source>
        <dbReference type="SAM" id="MobiDB-lite"/>
    </source>
</evidence>
<dbReference type="SUPFAM" id="SSF53955">
    <property type="entry name" value="Lysozyme-like"/>
    <property type="match status" value="1"/>
</dbReference>
<dbReference type="Proteomes" id="UP000318578">
    <property type="component" value="Unassembled WGS sequence"/>
</dbReference>
<reference evidence="3 4" key="1">
    <citation type="submission" date="2019-07" db="EMBL/GenBank/DDBJ databases">
        <title>New species of Amycolatopsis and Streptomyces.</title>
        <authorList>
            <person name="Duangmal K."/>
            <person name="Teo W.F.A."/>
            <person name="Lipun K."/>
        </authorList>
    </citation>
    <scope>NUCLEOTIDE SEQUENCE [LARGE SCALE GENOMIC DNA]</scope>
    <source>
        <strain evidence="3 4">JCM 30562</strain>
    </source>
</reference>
<name>A0A558AGE2_9PSEU</name>
<keyword evidence="4" id="KW-1185">Reference proteome</keyword>
<comment type="caution">
    <text evidence="3">The sequence shown here is derived from an EMBL/GenBank/DDBJ whole genome shotgun (WGS) entry which is preliminary data.</text>
</comment>
<dbReference type="InterPro" id="IPR023346">
    <property type="entry name" value="Lysozyme-like_dom_sf"/>
</dbReference>
<dbReference type="Gene3D" id="1.10.530.10">
    <property type="match status" value="1"/>
</dbReference>
<feature type="compositionally biased region" description="Low complexity" evidence="1">
    <location>
        <begin position="1"/>
        <end position="16"/>
    </location>
</feature>
<dbReference type="OrthoDB" id="4629613at2"/>
<gene>
    <name evidence="3" type="ORF">FNH06_10105</name>
</gene>
<proteinExistence type="predicted"/>
<dbReference type="AlphaFoldDB" id="A0A558AGE2"/>
<sequence length="196" mass="19900">MSVAGAATPVALAGTAPAPPPAGPGTQSTPALLGLPDSWGGATGAPAVVLPLAQPGGEPPKVAAPPAGSAEPQAAPAGDRLDQWITEAVDIMRQQGVPVSTADIPGIRTIIEKESDGDPDAVNHWDANARAGHPSKGLMQCVDQTFQANKLAGHDDIFDPVDNIIAGVRYTISRYGGFDAHPGLASLSRGEGYRGY</sequence>